<feature type="transmembrane region" description="Helical" evidence="8">
    <location>
        <begin position="217"/>
        <end position="235"/>
    </location>
</feature>
<dbReference type="GO" id="GO:0009103">
    <property type="term" value="P:lipopolysaccharide biosynthetic process"/>
    <property type="evidence" value="ECO:0007669"/>
    <property type="project" value="UniProtKB-ARBA"/>
</dbReference>
<dbReference type="Pfam" id="PF13231">
    <property type="entry name" value="PMT_2"/>
    <property type="match status" value="1"/>
</dbReference>
<dbReference type="GO" id="GO:0010041">
    <property type="term" value="P:response to iron(III) ion"/>
    <property type="evidence" value="ECO:0007669"/>
    <property type="project" value="TreeGrafter"/>
</dbReference>
<name>A0A2Z5G5Q2_9BACT</name>
<dbReference type="EMBL" id="CP030840">
    <property type="protein sequence ID" value="AXC14279.1"/>
    <property type="molecule type" value="Genomic_DNA"/>
</dbReference>
<evidence type="ECO:0000256" key="1">
    <source>
        <dbReference type="ARBA" id="ARBA00004651"/>
    </source>
</evidence>
<organism evidence="10 11">
    <name type="scientific">Acidisarcina polymorpha</name>
    <dbReference type="NCBI Taxonomy" id="2211140"/>
    <lineage>
        <taxon>Bacteria</taxon>
        <taxon>Pseudomonadati</taxon>
        <taxon>Acidobacteriota</taxon>
        <taxon>Terriglobia</taxon>
        <taxon>Terriglobales</taxon>
        <taxon>Acidobacteriaceae</taxon>
        <taxon>Acidisarcina</taxon>
    </lineage>
</organism>
<evidence type="ECO:0000259" key="9">
    <source>
        <dbReference type="Pfam" id="PF13231"/>
    </source>
</evidence>
<evidence type="ECO:0000256" key="5">
    <source>
        <dbReference type="ARBA" id="ARBA00022692"/>
    </source>
</evidence>
<keyword evidence="3" id="KW-0328">Glycosyltransferase</keyword>
<evidence type="ECO:0000313" key="10">
    <source>
        <dbReference type="EMBL" id="AXC14279.1"/>
    </source>
</evidence>
<feature type="transmembrane region" description="Helical" evidence="8">
    <location>
        <begin position="145"/>
        <end position="164"/>
    </location>
</feature>
<evidence type="ECO:0000256" key="4">
    <source>
        <dbReference type="ARBA" id="ARBA00022679"/>
    </source>
</evidence>
<dbReference type="PANTHER" id="PTHR33908">
    <property type="entry name" value="MANNOSYLTRANSFERASE YKCB-RELATED"/>
    <property type="match status" value="1"/>
</dbReference>
<feature type="transmembrane region" description="Helical" evidence="8">
    <location>
        <begin position="92"/>
        <end position="112"/>
    </location>
</feature>
<dbReference type="OrthoDB" id="9815691at2"/>
<keyword evidence="2" id="KW-1003">Cell membrane</keyword>
<keyword evidence="5 8" id="KW-0812">Transmembrane</keyword>
<dbReference type="InterPro" id="IPR050297">
    <property type="entry name" value="LipidA_mod_glycosyltrf_83"/>
</dbReference>
<dbReference type="PANTHER" id="PTHR33908:SF3">
    <property type="entry name" value="UNDECAPRENYL PHOSPHATE-ALPHA-4-AMINO-4-DEOXY-L-ARABINOSE ARABINOSYL TRANSFERASE"/>
    <property type="match status" value="1"/>
</dbReference>
<sequence>MEDQIPSKRINLAWKFLIPLFGIWFLLYGSFSLSRPPLPDGVATIHAEMAREMVNRSDWTTPFVNGVPVRSSSRALDWSIAASYRIFGVADWSARLPIALCILALAIILFYFGRKLLGWNAAGFYAALFFLTIPTTFLTTRDLTSAPFLCLGTTLVAVVLWELLVVKRIQGWNAIAISATACALILLTGGWPGVLLPLAIVLLCWIVRGTTDLARQAEWFLAGWAICAYLFAGIFERRPDAIIWLAPIPPLALLLGGWLTRNEAFSDQAIGRRIAWFVFAIGLLVSLSAAFFAIHGPLLFSVHHRSVVINAPSSRVPLLITAIAFLAGVTGHLIYRLRGRIRIANCFLAGTLAGIIVAIQVGMVLASPRYSSQILADAIRPELNPNDLVVIDGKYPDASSLAFYLERPVLIALPDRVGFNLIAPAVSTGAVALSQVWTGSARVFLWTSIDHPLATPGPGFVVANSGGKQIVSNQPNSAGAAF</sequence>
<dbReference type="AlphaFoldDB" id="A0A2Z5G5Q2"/>
<dbReference type="GO" id="GO:0016763">
    <property type="term" value="F:pentosyltransferase activity"/>
    <property type="evidence" value="ECO:0007669"/>
    <property type="project" value="TreeGrafter"/>
</dbReference>
<keyword evidence="6 8" id="KW-1133">Transmembrane helix</keyword>
<feature type="transmembrane region" description="Helical" evidence="8">
    <location>
        <begin position="274"/>
        <end position="296"/>
    </location>
</feature>
<feature type="transmembrane region" description="Helical" evidence="8">
    <location>
        <begin position="194"/>
        <end position="210"/>
    </location>
</feature>
<evidence type="ECO:0000313" key="11">
    <source>
        <dbReference type="Proteomes" id="UP000253606"/>
    </source>
</evidence>
<keyword evidence="4" id="KW-0808">Transferase</keyword>
<evidence type="ECO:0000256" key="3">
    <source>
        <dbReference type="ARBA" id="ARBA00022676"/>
    </source>
</evidence>
<dbReference type="RefSeq" id="WP_114209090.1">
    <property type="nucleotide sequence ID" value="NZ_CP030840.1"/>
</dbReference>
<dbReference type="GO" id="GO:0005886">
    <property type="term" value="C:plasma membrane"/>
    <property type="evidence" value="ECO:0007669"/>
    <property type="project" value="UniProtKB-SubCell"/>
</dbReference>
<protein>
    <submittedName>
        <fullName evidence="10">Polymyxin resistance protein ArnT</fullName>
    </submittedName>
</protein>
<dbReference type="KEGG" id="abas:ACPOL_5019"/>
<evidence type="ECO:0000256" key="8">
    <source>
        <dbReference type="SAM" id="Phobius"/>
    </source>
</evidence>
<reference evidence="10 11" key="1">
    <citation type="journal article" date="2018" name="Front. Microbiol.">
        <title>Hydrolytic Capabilities as a Key to Environmental Success: Chitinolytic and Cellulolytic Acidobacteria From Acidic Sub-arctic Soils and Boreal Peatlands.</title>
        <authorList>
            <person name="Belova S.E."/>
            <person name="Ravin N.V."/>
            <person name="Pankratov T.A."/>
            <person name="Rakitin A.L."/>
            <person name="Ivanova A.A."/>
            <person name="Beletsky A.V."/>
            <person name="Mardanov A.V."/>
            <person name="Sinninghe Damste J.S."/>
            <person name="Dedysh S.N."/>
        </authorList>
    </citation>
    <scope>NUCLEOTIDE SEQUENCE [LARGE SCALE GENOMIC DNA]</scope>
    <source>
        <strain evidence="10 11">SBC82</strain>
    </source>
</reference>
<feature type="transmembrane region" description="Helical" evidence="8">
    <location>
        <begin position="12"/>
        <end position="31"/>
    </location>
</feature>
<feature type="transmembrane region" description="Helical" evidence="8">
    <location>
        <begin position="316"/>
        <end position="335"/>
    </location>
</feature>
<evidence type="ECO:0000256" key="2">
    <source>
        <dbReference type="ARBA" id="ARBA00022475"/>
    </source>
</evidence>
<gene>
    <name evidence="10" type="ORF">ACPOL_5019</name>
</gene>
<dbReference type="Proteomes" id="UP000253606">
    <property type="component" value="Chromosome"/>
</dbReference>
<feature type="transmembrane region" description="Helical" evidence="8">
    <location>
        <begin position="119"/>
        <end position="139"/>
    </location>
</feature>
<feature type="domain" description="Glycosyltransferase RgtA/B/C/D-like" evidence="9">
    <location>
        <begin position="77"/>
        <end position="232"/>
    </location>
</feature>
<keyword evidence="11" id="KW-1185">Reference proteome</keyword>
<evidence type="ECO:0000256" key="7">
    <source>
        <dbReference type="ARBA" id="ARBA00023136"/>
    </source>
</evidence>
<accession>A0A2Z5G5Q2</accession>
<dbReference type="InterPro" id="IPR038731">
    <property type="entry name" value="RgtA/B/C-like"/>
</dbReference>
<evidence type="ECO:0000256" key="6">
    <source>
        <dbReference type="ARBA" id="ARBA00022989"/>
    </source>
</evidence>
<keyword evidence="7 8" id="KW-0472">Membrane</keyword>
<proteinExistence type="predicted"/>
<feature type="transmembrane region" description="Helical" evidence="8">
    <location>
        <begin position="347"/>
        <end position="366"/>
    </location>
</feature>
<comment type="subcellular location">
    <subcellularLocation>
        <location evidence="1">Cell membrane</location>
        <topology evidence="1">Multi-pass membrane protein</topology>
    </subcellularLocation>
</comment>